<feature type="region of interest" description="Disordered" evidence="1">
    <location>
        <begin position="1"/>
        <end position="34"/>
    </location>
</feature>
<feature type="compositionally biased region" description="Basic and acidic residues" evidence="1">
    <location>
        <begin position="298"/>
        <end position="311"/>
    </location>
</feature>
<sequence length="351" mass="39769">MGSPPRNQRYHNGAPQYDDDYGDDFDFASNRHQGRNEGNNIVSYLIHTLQSSNQDMKLNLPDFNGKMDLDNFTDWLNRVEKIFVYKWYESEAQKVSKYINGLTKQIQDEMTMLNVYTVVALLIEKFRDHVADIVQQMWDEDDVEIAIIDPKEDSPDLSLLIKNTGANPLTVDISAPDFVSLEKTTVQLKPKEPNTVKVSISKETSNGTSIILKVKDSQCIIDITTLTSHNLLEKTDLSNKKSSITDIITRTPILYISIAAVLVIASVWTCVRFCRRNQSKDGAKYQKIEMELPIFSEGKGEVDGNNDRWDDGWGDSWDDEEAPKTPSIPVTPSLSSKGLASRKHTKDAWKD</sequence>
<feature type="compositionally biased region" description="Acidic residues" evidence="1">
    <location>
        <begin position="17"/>
        <end position="26"/>
    </location>
</feature>
<dbReference type="InterPro" id="IPR055780">
    <property type="entry name" value="DUF7356"/>
</dbReference>
<keyword evidence="2" id="KW-0812">Transmembrane</keyword>
<gene>
    <name evidence="4" type="ORF">GIB67_042285</name>
</gene>
<dbReference type="OrthoDB" id="1936430at2759"/>
<dbReference type="Gene3D" id="2.60.40.10">
    <property type="entry name" value="Immunoglobulins"/>
    <property type="match status" value="1"/>
</dbReference>
<dbReference type="PANTHER" id="PTHR34200">
    <property type="entry name" value="DENTIN SIALOPHOSPHOPROTEIN-LIKE ISOFORM X1"/>
    <property type="match status" value="1"/>
</dbReference>
<dbReference type="EMBL" id="JACGCM010002347">
    <property type="protein sequence ID" value="KAF6140872.1"/>
    <property type="molecule type" value="Genomic_DNA"/>
</dbReference>
<feature type="domain" description="DUF7356" evidence="3">
    <location>
        <begin position="149"/>
        <end position="225"/>
    </location>
</feature>
<feature type="compositionally biased region" description="Polar residues" evidence="1">
    <location>
        <begin position="328"/>
        <end position="338"/>
    </location>
</feature>
<accession>A0A7J7LEA0</accession>
<keyword evidence="5" id="KW-1185">Reference proteome</keyword>
<feature type="compositionally biased region" description="Acidic residues" evidence="1">
    <location>
        <begin position="312"/>
        <end position="321"/>
    </location>
</feature>
<dbReference type="AlphaFoldDB" id="A0A7J7LEA0"/>
<reference evidence="4 5" key="1">
    <citation type="journal article" date="2020" name="IScience">
        <title>Genome Sequencing of the Endangered Kingdonia uniflora (Circaeasteraceae, Ranunculales) Reveals Potential Mechanisms of Evolutionary Specialization.</title>
        <authorList>
            <person name="Sun Y."/>
            <person name="Deng T."/>
            <person name="Zhang A."/>
            <person name="Moore M.J."/>
            <person name="Landis J.B."/>
            <person name="Lin N."/>
            <person name="Zhang H."/>
            <person name="Zhang X."/>
            <person name="Huang J."/>
            <person name="Zhang X."/>
            <person name="Sun H."/>
            <person name="Wang H."/>
        </authorList>
    </citation>
    <scope>NUCLEOTIDE SEQUENCE [LARGE SCALE GENOMIC DNA]</scope>
    <source>
        <strain evidence="4">TB1705</strain>
        <tissue evidence="4">Leaf</tissue>
    </source>
</reference>
<organism evidence="4 5">
    <name type="scientific">Kingdonia uniflora</name>
    <dbReference type="NCBI Taxonomy" id="39325"/>
    <lineage>
        <taxon>Eukaryota</taxon>
        <taxon>Viridiplantae</taxon>
        <taxon>Streptophyta</taxon>
        <taxon>Embryophyta</taxon>
        <taxon>Tracheophyta</taxon>
        <taxon>Spermatophyta</taxon>
        <taxon>Magnoliopsida</taxon>
        <taxon>Ranunculales</taxon>
        <taxon>Circaeasteraceae</taxon>
        <taxon>Kingdonia</taxon>
    </lineage>
</organism>
<name>A0A7J7LEA0_9MAGN</name>
<feature type="transmembrane region" description="Helical" evidence="2">
    <location>
        <begin position="253"/>
        <end position="274"/>
    </location>
</feature>
<dbReference type="Proteomes" id="UP000541444">
    <property type="component" value="Unassembled WGS sequence"/>
</dbReference>
<feature type="region of interest" description="Disordered" evidence="1">
    <location>
        <begin position="297"/>
        <end position="351"/>
    </location>
</feature>
<proteinExistence type="predicted"/>
<comment type="caution">
    <text evidence="4">The sequence shown here is derived from an EMBL/GenBank/DDBJ whole genome shotgun (WGS) entry which is preliminary data.</text>
</comment>
<evidence type="ECO:0000313" key="4">
    <source>
        <dbReference type="EMBL" id="KAF6140872.1"/>
    </source>
</evidence>
<dbReference type="Pfam" id="PF24053">
    <property type="entry name" value="DUF7356"/>
    <property type="match status" value="1"/>
</dbReference>
<keyword evidence="2" id="KW-1133">Transmembrane helix</keyword>
<evidence type="ECO:0000256" key="2">
    <source>
        <dbReference type="SAM" id="Phobius"/>
    </source>
</evidence>
<dbReference type="PANTHER" id="PTHR34200:SF8">
    <property type="entry name" value="TRANSMEMBRANE PROTEIN"/>
    <property type="match status" value="1"/>
</dbReference>
<evidence type="ECO:0000313" key="5">
    <source>
        <dbReference type="Proteomes" id="UP000541444"/>
    </source>
</evidence>
<evidence type="ECO:0000259" key="3">
    <source>
        <dbReference type="Pfam" id="PF24053"/>
    </source>
</evidence>
<evidence type="ECO:0000256" key="1">
    <source>
        <dbReference type="SAM" id="MobiDB-lite"/>
    </source>
</evidence>
<protein>
    <recommendedName>
        <fullName evidence="3">DUF7356 domain-containing protein</fullName>
    </recommendedName>
</protein>
<dbReference type="InterPro" id="IPR013783">
    <property type="entry name" value="Ig-like_fold"/>
</dbReference>
<keyword evidence="2" id="KW-0472">Membrane</keyword>